<dbReference type="OrthoDB" id="3009558at2759"/>
<dbReference type="AlphaFoldDB" id="A0A3R7HY53"/>
<organism evidence="1 2">
    <name type="scientific">Aspergillus turcosus</name>
    <dbReference type="NCBI Taxonomy" id="1245748"/>
    <lineage>
        <taxon>Eukaryota</taxon>
        <taxon>Fungi</taxon>
        <taxon>Dikarya</taxon>
        <taxon>Ascomycota</taxon>
        <taxon>Pezizomycotina</taxon>
        <taxon>Eurotiomycetes</taxon>
        <taxon>Eurotiomycetidae</taxon>
        <taxon>Eurotiales</taxon>
        <taxon>Aspergillaceae</taxon>
        <taxon>Aspergillus</taxon>
        <taxon>Aspergillus subgen. Fumigati</taxon>
    </lineage>
</organism>
<accession>A0A3R7HY53</accession>
<reference evidence="1 2" key="1">
    <citation type="submission" date="2018-08" db="EMBL/GenBank/DDBJ databases">
        <title>Draft genome sequences of two Aspergillus turcosus clinical strains isolated from bronchoalveolar lavage fluid: one azole-susceptible and the other azole-resistant.</title>
        <authorList>
            <person name="Parent-Michaud M."/>
            <person name="Dufresne P.J."/>
            <person name="Fournier E."/>
            <person name="Martineau C."/>
            <person name="Moreira S."/>
            <person name="Perkins V."/>
            <person name="De Repentigny L."/>
            <person name="Dufresne S.F."/>
        </authorList>
    </citation>
    <scope>NUCLEOTIDE SEQUENCE [LARGE SCALE GENOMIC DNA]</scope>
    <source>
        <strain evidence="1">HMR AF 1038</strain>
    </source>
</reference>
<comment type="caution">
    <text evidence="1">The sequence shown here is derived from an EMBL/GenBank/DDBJ whole genome shotgun (WGS) entry which is preliminary data.</text>
</comment>
<gene>
    <name evidence="1" type="ORF">CFD26_108391</name>
</gene>
<dbReference type="EMBL" id="NIDN02000021">
    <property type="protein sequence ID" value="RLM00048.1"/>
    <property type="molecule type" value="Genomic_DNA"/>
</dbReference>
<protein>
    <submittedName>
        <fullName evidence="1">Uncharacterized protein</fullName>
    </submittedName>
</protein>
<evidence type="ECO:0000313" key="1">
    <source>
        <dbReference type="EMBL" id="RLM00048.1"/>
    </source>
</evidence>
<sequence length="312" mass="34662">MQHGSEIIQLRGRQIRQVYRTASDAWGSQAVAAARALVEPLVTKDNEQLFRTFHPAFSSERSVAVLTQKDSGKEIWVVPENSRPSFIKAGDREIHIQPSFESPVNYDMRYPNTISDPIHRDLDVRQQLTPDDVKCLRAAFPRAIGVFIYQVECVVILFSNKEDMLQTWNYGTPATVGRLTVGYTVLAAQPSAATAESGQQVARTADAYQVCGVLGLKLQLPDQTEVITVPTHAFVKLPGPPTFFTRMASFYKRVTQSLAKFRTPIKLKNQEVEVNGPHTPLSSSPIGKACWLAGTNYRVHMPCAVIHANQPS</sequence>
<dbReference type="STRING" id="1245748.A0A3R7HY53"/>
<dbReference type="Proteomes" id="UP000215289">
    <property type="component" value="Unassembled WGS sequence"/>
</dbReference>
<evidence type="ECO:0000313" key="2">
    <source>
        <dbReference type="Proteomes" id="UP000215289"/>
    </source>
</evidence>
<keyword evidence="2" id="KW-1185">Reference proteome</keyword>
<proteinExistence type="predicted"/>
<name>A0A3R7HY53_9EURO</name>